<dbReference type="EMBL" id="DPVV01000565">
    <property type="protein sequence ID" value="HCL04138.1"/>
    <property type="molecule type" value="Genomic_DNA"/>
</dbReference>
<dbReference type="Pfam" id="PF14262">
    <property type="entry name" value="Cthe_2159"/>
    <property type="match status" value="1"/>
</dbReference>
<protein>
    <submittedName>
        <fullName evidence="1">Uncharacterized protein</fullName>
    </submittedName>
</protein>
<organism evidence="1 2">
    <name type="scientific">Lachnoclostridium phytofermentans</name>
    <dbReference type="NCBI Taxonomy" id="66219"/>
    <lineage>
        <taxon>Bacteria</taxon>
        <taxon>Bacillati</taxon>
        <taxon>Bacillota</taxon>
        <taxon>Clostridia</taxon>
        <taxon>Lachnospirales</taxon>
        <taxon>Lachnospiraceae</taxon>
    </lineage>
</organism>
<evidence type="ECO:0000313" key="1">
    <source>
        <dbReference type="EMBL" id="HCL04138.1"/>
    </source>
</evidence>
<comment type="caution">
    <text evidence="1">The sequence shown here is derived from an EMBL/GenBank/DDBJ whole genome shotgun (WGS) entry which is preliminary data.</text>
</comment>
<feature type="non-terminal residue" evidence="1">
    <location>
        <position position="125"/>
    </location>
</feature>
<evidence type="ECO:0000313" key="2">
    <source>
        <dbReference type="Proteomes" id="UP000262969"/>
    </source>
</evidence>
<feature type="non-terminal residue" evidence="1">
    <location>
        <position position="1"/>
    </location>
</feature>
<proteinExistence type="predicted"/>
<dbReference type="InterPro" id="IPR025584">
    <property type="entry name" value="Cthe_2159"/>
</dbReference>
<reference evidence="1 2" key="1">
    <citation type="journal article" date="2018" name="Nat. Biotechnol.">
        <title>A standardized bacterial taxonomy based on genome phylogeny substantially revises the tree of life.</title>
        <authorList>
            <person name="Parks D.H."/>
            <person name="Chuvochina M."/>
            <person name="Waite D.W."/>
            <person name="Rinke C."/>
            <person name="Skarshewski A."/>
            <person name="Chaumeil P.A."/>
            <person name="Hugenholtz P."/>
        </authorList>
    </citation>
    <scope>NUCLEOTIDE SEQUENCE [LARGE SCALE GENOMIC DNA]</scope>
    <source>
        <strain evidence="1">UBA11728</strain>
    </source>
</reference>
<gene>
    <name evidence="1" type="ORF">DHW61_17305</name>
</gene>
<dbReference type="AlphaFoldDB" id="A0A3D2XCS0"/>
<name>A0A3D2XCS0_9FIRM</name>
<sequence length="125" mass="13705">EEGLSFESTDYYEDYNEREVNYIQLNDSSIIFSGEGAFVSDNKISISKPGTYVIFGTLKEGQIIVEETTGGVVQLILKNATIHCENSAPIYIKEAGKVIISIAPGTKNMLTDGLADHDRKLSDPN</sequence>
<dbReference type="Proteomes" id="UP000262969">
    <property type="component" value="Unassembled WGS sequence"/>
</dbReference>
<accession>A0A3D2XCS0</accession>